<evidence type="ECO:0000313" key="6">
    <source>
        <dbReference type="Proteomes" id="UP000631576"/>
    </source>
</evidence>
<proteinExistence type="predicted"/>
<dbReference type="EMBL" id="JACOPE010000001">
    <property type="protein sequence ID" value="MBC5684761.1"/>
    <property type="molecule type" value="Genomic_DNA"/>
</dbReference>
<protein>
    <submittedName>
        <fullName evidence="5">Helix-turn-helix transcriptional regulator</fullName>
    </submittedName>
</protein>
<evidence type="ECO:0000256" key="3">
    <source>
        <dbReference type="ARBA" id="ARBA00023163"/>
    </source>
</evidence>
<gene>
    <name evidence="5" type="ORF">H8S40_14665</name>
</gene>
<dbReference type="Proteomes" id="UP000631576">
    <property type="component" value="Unassembled WGS sequence"/>
</dbReference>
<evidence type="ECO:0000256" key="2">
    <source>
        <dbReference type="ARBA" id="ARBA00023125"/>
    </source>
</evidence>
<dbReference type="InterPro" id="IPR018062">
    <property type="entry name" value="HTH_AraC-typ_CS"/>
</dbReference>
<dbReference type="InterPro" id="IPR009057">
    <property type="entry name" value="Homeodomain-like_sf"/>
</dbReference>
<dbReference type="PRINTS" id="PR00032">
    <property type="entry name" value="HTHARAC"/>
</dbReference>
<dbReference type="InterPro" id="IPR014710">
    <property type="entry name" value="RmlC-like_jellyroll"/>
</dbReference>
<dbReference type="PANTHER" id="PTHR43280">
    <property type="entry name" value="ARAC-FAMILY TRANSCRIPTIONAL REGULATOR"/>
    <property type="match status" value="1"/>
</dbReference>
<reference evidence="5 6" key="1">
    <citation type="submission" date="2020-08" db="EMBL/GenBank/DDBJ databases">
        <title>Genome public.</title>
        <authorList>
            <person name="Liu C."/>
            <person name="Sun Q."/>
        </authorList>
    </citation>
    <scope>NUCLEOTIDE SEQUENCE [LARGE SCALE GENOMIC DNA]</scope>
    <source>
        <strain evidence="5 6">NSJ-13</strain>
    </source>
</reference>
<evidence type="ECO:0000259" key="4">
    <source>
        <dbReference type="PROSITE" id="PS01124"/>
    </source>
</evidence>
<evidence type="ECO:0000313" key="5">
    <source>
        <dbReference type="EMBL" id="MBC5684761.1"/>
    </source>
</evidence>
<dbReference type="SUPFAM" id="SSF46689">
    <property type="entry name" value="Homeodomain-like"/>
    <property type="match status" value="1"/>
</dbReference>
<sequence length="307" mass="36317">MDDDEFLKKIRTLYFRFPGNILTNIEDFDVVPMNADLTVISQFWNINTFIHMHDCFEINYIFKGQCEFVFLDEKRILKEGDFCIISPFTNHSTRLLDPDSQIFPILVKEQTFSKTFFPLLSNDDILSHFFRKILSNTDEPNYLLFQTSASPDVRFLMKELFLENFQYDKYVNQSSVHWLSLLFVSILRNYETYSQFSSYNNGIAYAPILRYIQSHYTTITLSELSKIFHYSVPYLSKIIKETTDQSFSSVVRKLKMRAAVQLLETTNDSIEKIAEDVGYNSSDHFYRVFTDYYGMSPTKYRKIHQET</sequence>
<name>A0ABR7GBE3_9FIRM</name>
<dbReference type="Pfam" id="PF12833">
    <property type="entry name" value="HTH_18"/>
    <property type="match status" value="1"/>
</dbReference>
<comment type="caution">
    <text evidence="5">The sequence shown here is derived from an EMBL/GenBank/DDBJ whole genome shotgun (WGS) entry which is preliminary data.</text>
</comment>
<keyword evidence="6" id="KW-1185">Reference proteome</keyword>
<dbReference type="InterPro" id="IPR003313">
    <property type="entry name" value="AraC-bd"/>
</dbReference>
<dbReference type="Pfam" id="PF02311">
    <property type="entry name" value="AraC_binding"/>
    <property type="match status" value="1"/>
</dbReference>
<dbReference type="PROSITE" id="PS01124">
    <property type="entry name" value="HTH_ARAC_FAMILY_2"/>
    <property type="match status" value="1"/>
</dbReference>
<dbReference type="InterPro" id="IPR011051">
    <property type="entry name" value="RmlC_Cupin_sf"/>
</dbReference>
<accession>A0ABR7GBE3</accession>
<dbReference type="SUPFAM" id="SSF51182">
    <property type="entry name" value="RmlC-like cupins"/>
    <property type="match status" value="1"/>
</dbReference>
<dbReference type="PROSITE" id="PS00041">
    <property type="entry name" value="HTH_ARAC_FAMILY_1"/>
    <property type="match status" value="1"/>
</dbReference>
<dbReference type="Gene3D" id="2.60.120.10">
    <property type="entry name" value="Jelly Rolls"/>
    <property type="match status" value="1"/>
</dbReference>
<dbReference type="InterPro" id="IPR020449">
    <property type="entry name" value="Tscrpt_reg_AraC-type_HTH"/>
</dbReference>
<evidence type="ECO:0000256" key="1">
    <source>
        <dbReference type="ARBA" id="ARBA00023015"/>
    </source>
</evidence>
<dbReference type="PANTHER" id="PTHR43280:SF28">
    <property type="entry name" value="HTH-TYPE TRANSCRIPTIONAL ACTIVATOR RHAS"/>
    <property type="match status" value="1"/>
</dbReference>
<keyword evidence="1" id="KW-0805">Transcription regulation</keyword>
<keyword evidence="2" id="KW-0238">DNA-binding</keyword>
<dbReference type="SMART" id="SM00342">
    <property type="entry name" value="HTH_ARAC"/>
    <property type="match status" value="1"/>
</dbReference>
<dbReference type="InterPro" id="IPR018060">
    <property type="entry name" value="HTH_AraC"/>
</dbReference>
<dbReference type="RefSeq" id="WP_186865506.1">
    <property type="nucleotide sequence ID" value="NZ_JACOPE010000001.1"/>
</dbReference>
<organism evidence="5 6">
    <name type="scientific">Ruminococcus hominis</name>
    <dbReference type="NCBI Taxonomy" id="2763065"/>
    <lineage>
        <taxon>Bacteria</taxon>
        <taxon>Bacillati</taxon>
        <taxon>Bacillota</taxon>
        <taxon>Clostridia</taxon>
        <taxon>Eubacteriales</taxon>
        <taxon>Oscillospiraceae</taxon>
        <taxon>Ruminococcus</taxon>
    </lineage>
</organism>
<dbReference type="Gene3D" id="1.10.10.60">
    <property type="entry name" value="Homeodomain-like"/>
    <property type="match status" value="2"/>
</dbReference>
<feature type="domain" description="HTH araC/xylS-type" evidence="4">
    <location>
        <begin position="206"/>
        <end position="303"/>
    </location>
</feature>
<keyword evidence="3" id="KW-0804">Transcription</keyword>